<dbReference type="RefSeq" id="WP_047943190.1">
    <property type="nucleotide sequence ID" value="NZ_LDPH01000015.1"/>
</dbReference>
<dbReference type="Gene3D" id="3.40.50.300">
    <property type="entry name" value="P-loop containing nucleotide triphosphate hydrolases"/>
    <property type="match status" value="1"/>
</dbReference>
<feature type="region of interest" description="Disordered" evidence="1">
    <location>
        <begin position="160"/>
        <end position="181"/>
    </location>
</feature>
<evidence type="ECO:0000313" key="2">
    <source>
        <dbReference type="EMBL" id="KLV25551.1"/>
    </source>
</evidence>
<evidence type="ECO:0000313" key="3">
    <source>
        <dbReference type="Proteomes" id="UP000036045"/>
    </source>
</evidence>
<dbReference type="InterPro" id="IPR027417">
    <property type="entry name" value="P-loop_NTPase"/>
</dbReference>
<reference evidence="2 3" key="1">
    <citation type="submission" date="2015-05" db="EMBL/GenBank/DDBJ databases">
        <title>Whole genome sequence and identification of bacterial endophytes from Costus igneus.</title>
        <authorList>
            <person name="Lee Y.P."/>
            <person name="Gan H.M."/>
            <person name="Eng W."/>
            <person name="Wheatley M.S."/>
            <person name="Caraballo A."/>
            <person name="Polter S."/>
            <person name="Savka M.A."/>
            <person name="Hudson A.O."/>
        </authorList>
    </citation>
    <scope>NUCLEOTIDE SEQUENCE [LARGE SCALE GENOMIC DNA]</scope>
    <source>
        <strain evidence="2 3">RIT379</strain>
    </source>
</reference>
<accession>A0A0J1II15</accession>
<sequence length="488" mass="56164">MTKKVLIAVGDKTYTKILIETFSKYPEDFTLSKQEILHRKYLYEIVKEETPSILIVHDTYLESMQENQKDKDIELLSIIKQLRLDFDDALRIVFLCERSSNDPLLSRLVSMGVLDIFNTQRIDIEQFINQLKGKVSFAEVARFINNSLSIDGEVIPSLLEEDSEEESVNEDENGKTHKEKNTKEKTIVQRIVQKNVIKREYSIHVHNAPSEKVVGVPVRKKTILVGSFYQRNGTTFISHILARSIANYQVSTLYVEDPLLNPYTYDRFYGHEFAPNYVNKWSAQQENTSDIQTEWFRDGVELICHNPTLSEEPVGISFEDYIKLLYTNSSLVTIIDVGSNLDNEVVTDLLEIADHLFIVLDSDVTQLQGLGENPLFSSLIESEKTHIIGNRFNEKIKKNPLIQDLFKDKLISIIPSFEDEDVYEAQYQGIFLNDYKDYKSKVNELLVPILELLLPNKLLKTKASGILNKLFNRKIKIEKTNPGGNQNE</sequence>
<name>A0A0J1II15_NIACI</name>
<dbReference type="Proteomes" id="UP000036045">
    <property type="component" value="Unassembled WGS sequence"/>
</dbReference>
<feature type="compositionally biased region" description="Acidic residues" evidence="1">
    <location>
        <begin position="160"/>
        <end position="171"/>
    </location>
</feature>
<dbReference type="PATRIC" id="fig|1397.4.peg.1266"/>
<dbReference type="EMBL" id="LDPH01000015">
    <property type="protein sequence ID" value="KLV25551.1"/>
    <property type="molecule type" value="Genomic_DNA"/>
</dbReference>
<evidence type="ECO:0000256" key="1">
    <source>
        <dbReference type="SAM" id="MobiDB-lite"/>
    </source>
</evidence>
<comment type="caution">
    <text evidence="2">The sequence shown here is derived from an EMBL/GenBank/DDBJ whole genome shotgun (WGS) entry which is preliminary data.</text>
</comment>
<organism evidence="2 3">
    <name type="scientific">Niallia circulans</name>
    <name type="common">Bacillus circulans</name>
    <dbReference type="NCBI Taxonomy" id="1397"/>
    <lineage>
        <taxon>Bacteria</taxon>
        <taxon>Bacillati</taxon>
        <taxon>Bacillota</taxon>
        <taxon>Bacilli</taxon>
        <taxon>Bacillales</taxon>
        <taxon>Bacillaceae</taxon>
        <taxon>Niallia</taxon>
    </lineage>
</organism>
<proteinExistence type="predicted"/>
<keyword evidence="3" id="KW-1185">Reference proteome</keyword>
<dbReference type="SUPFAM" id="SSF52540">
    <property type="entry name" value="P-loop containing nucleoside triphosphate hydrolases"/>
    <property type="match status" value="1"/>
</dbReference>
<dbReference type="AlphaFoldDB" id="A0A0J1II15"/>
<feature type="compositionally biased region" description="Basic and acidic residues" evidence="1">
    <location>
        <begin position="172"/>
        <end position="181"/>
    </location>
</feature>
<protein>
    <submittedName>
        <fullName evidence="2">Uncharacterized protein</fullName>
    </submittedName>
</protein>
<dbReference type="OrthoDB" id="2922177at2"/>
<gene>
    <name evidence="2" type="ORF">ABW02_15410</name>
</gene>